<dbReference type="GO" id="GO:0016263">
    <property type="term" value="F:glycoprotein-N-acetylgalactosamine 3-beta-galactosyltransferase activity"/>
    <property type="evidence" value="ECO:0007669"/>
    <property type="project" value="UniProtKB-EC"/>
</dbReference>
<evidence type="ECO:0000313" key="14">
    <source>
        <dbReference type="EMBL" id="ORY87646.1"/>
    </source>
</evidence>
<dbReference type="GO" id="GO:0016020">
    <property type="term" value="C:membrane"/>
    <property type="evidence" value="ECO:0007669"/>
    <property type="project" value="UniProtKB-SubCell"/>
</dbReference>
<dbReference type="Gene3D" id="3.90.550.50">
    <property type="match status" value="1"/>
</dbReference>
<dbReference type="STRING" id="56484.A0A1Y2FWT3"/>
<keyword evidence="10" id="KW-1133">Transmembrane helix</keyword>
<evidence type="ECO:0000256" key="2">
    <source>
        <dbReference type="ARBA" id="ARBA00004922"/>
    </source>
</evidence>
<dbReference type="GeneID" id="63786907"/>
<feature type="domain" description="Fringe-like glycosyltransferase" evidence="13">
    <location>
        <begin position="158"/>
        <end position="226"/>
    </location>
</feature>
<keyword evidence="15" id="KW-1185">Reference proteome</keyword>
<dbReference type="InterPro" id="IPR026050">
    <property type="entry name" value="C1GALT1/C1GALT1_chp1"/>
</dbReference>
<name>A0A1Y2FWT3_PROLT</name>
<keyword evidence="5" id="KW-0328">Glycosyltransferase</keyword>
<evidence type="ECO:0000256" key="4">
    <source>
        <dbReference type="ARBA" id="ARBA00012557"/>
    </source>
</evidence>
<dbReference type="InterPro" id="IPR003378">
    <property type="entry name" value="Fringe-like_glycosylTrfase"/>
</dbReference>
<proteinExistence type="inferred from homology"/>
<dbReference type="RefSeq" id="XP_040728141.1">
    <property type="nucleotide sequence ID" value="XM_040870308.1"/>
</dbReference>
<comment type="subcellular location">
    <subcellularLocation>
        <location evidence="1">Membrane</location>
        <topology evidence="1">Single-pass type II membrane protein</topology>
    </subcellularLocation>
</comment>
<dbReference type="Proteomes" id="UP000193685">
    <property type="component" value="Unassembled WGS sequence"/>
</dbReference>
<evidence type="ECO:0000256" key="6">
    <source>
        <dbReference type="ARBA" id="ARBA00022679"/>
    </source>
</evidence>
<keyword evidence="7" id="KW-0812">Transmembrane</keyword>
<comment type="pathway">
    <text evidence="2">Protein modification; protein glycosylation.</text>
</comment>
<accession>A0A1Y2FWT3</accession>
<dbReference type="GO" id="GO:0000166">
    <property type="term" value="F:nucleotide binding"/>
    <property type="evidence" value="ECO:0007669"/>
    <property type="project" value="UniProtKB-KW"/>
</dbReference>
<keyword evidence="6" id="KW-0808">Transferase</keyword>
<evidence type="ECO:0000256" key="5">
    <source>
        <dbReference type="ARBA" id="ARBA00022676"/>
    </source>
</evidence>
<evidence type="ECO:0000313" key="15">
    <source>
        <dbReference type="Proteomes" id="UP000193685"/>
    </source>
</evidence>
<evidence type="ECO:0000256" key="10">
    <source>
        <dbReference type="ARBA" id="ARBA00022989"/>
    </source>
</evidence>
<dbReference type="EMBL" id="MCFI01000001">
    <property type="protein sequence ID" value="ORY87646.1"/>
    <property type="molecule type" value="Genomic_DNA"/>
</dbReference>
<evidence type="ECO:0000256" key="11">
    <source>
        <dbReference type="ARBA" id="ARBA00023136"/>
    </source>
</evidence>
<dbReference type="AlphaFoldDB" id="A0A1Y2FWT3"/>
<keyword evidence="9" id="KW-0735">Signal-anchor</keyword>
<sequence length="431" mass="48829">MKAVKQTTPGETPKSVISTHEMDPTKDQGKNTPLADLFGPKYPVDNDDIGFIIRTGFEVQVRLMVALETWLDSQSVNQDHVVMFSDRETKLKGRHIQDAIKLVPKWVSHIKTNPRFEYYRKVSKMPKGAAIDPNTFVRGEAWQFDAIKQVATFALGVQQLLKRGKYKWIALVDDDTYVHVPSLQAVLSRFDSNKPLVLGNIFTDKEISYMHGGSGIYVSANAIQRLFVDAPELVEEMLDTGAHTTLGDQHISIYLKKAGALLERTSVHAFHEYWIETEYVQGAWYCQYSASWHQYGPDGVRFLHQTLQTIGVNRPIRFYEIVEAHPFYADSSLWKREGRSYTACYAKGHYEQPCEVFKRGENGTQELDAPSCEKMCIEDREDSCAAWSFDGLACQLSKGFSLHGWQVRGTVSGVNKALIGLWRAECQGKSK</sequence>
<keyword evidence="11" id="KW-0472">Membrane</keyword>
<dbReference type="Pfam" id="PF02434">
    <property type="entry name" value="Fringe"/>
    <property type="match status" value="1"/>
</dbReference>
<protein>
    <recommendedName>
        <fullName evidence="4">N-acetylgalactosaminide beta-1,3-galactosyltransferase</fullName>
        <ecNumber evidence="4">2.4.1.122</ecNumber>
    </recommendedName>
</protein>
<evidence type="ECO:0000256" key="9">
    <source>
        <dbReference type="ARBA" id="ARBA00022968"/>
    </source>
</evidence>
<gene>
    <name evidence="14" type="ORF">BCR37DRAFT_384958</name>
</gene>
<feature type="compositionally biased region" description="Polar residues" evidence="12">
    <location>
        <begin position="1"/>
        <end position="18"/>
    </location>
</feature>
<feature type="region of interest" description="Disordered" evidence="12">
    <location>
        <begin position="1"/>
        <end position="33"/>
    </location>
</feature>
<keyword evidence="8" id="KW-0547">Nucleotide-binding</keyword>
<dbReference type="PANTHER" id="PTHR23033">
    <property type="entry name" value="BETA1,3-GALACTOSYLTRANSFERASE"/>
    <property type="match status" value="1"/>
</dbReference>
<evidence type="ECO:0000256" key="1">
    <source>
        <dbReference type="ARBA" id="ARBA00004606"/>
    </source>
</evidence>
<evidence type="ECO:0000256" key="12">
    <source>
        <dbReference type="SAM" id="MobiDB-lite"/>
    </source>
</evidence>
<dbReference type="EC" id="2.4.1.122" evidence="4"/>
<feature type="compositionally biased region" description="Basic and acidic residues" evidence="12">
    <location>
        <begin position="20"/>
        <end position="29"/>
    </location>
</feature>
<reference evidence="14 15" key="1">
    <citation type="submission" date="2016-07" db="EMBL/GenBank/DDBJ databases">
        <title>Pervasive Adenine N6-methylation of Active Genes in Fungi.</title>
        <authorList>
            <consortium name="DOE Joint Genome Institute"/>
            <person name="Mondo S.J."/>
            <person name="Dannebaum R.O."/>
            <person name="Kuo R.C."/>
            <person name="Labutti K."/>
            <person name="Haridas S."/>
            <person name="Kuo A."/>
            <person name="Salamov A."/>
            <person name="Ahrendt S.R."/>
            <person name="Lipzen A."/>
            <person name="Sullivan W."/>
            <person name="Andreopoulos W.B."/>
            <person name="Clum A."/>
            <person name="Lindquist E."/>
            <person name="Daum C."/>
            <person name="Ramamoorthy G.K."/>
            <person name="Gryganskyi A."/>
            <person name="Culley D."/>
            <person name="Magnuson J.K."/>
            <person name="James T.Y."/>
            <person name="O'Malley M.A."/>
            <person name="Stajich J.E."/>
            <person name="Spatafora J.W."/>
            <person name="Visel A."/>
            <person name="Grigoriev I.V."/>
        </authorList>
    </citation>
    <scope>NUCLEOTIDE SEQUENCE [LARGE SCALE GENOMIC DNA]</scope>
    <source>
        <strain evidence="14 15">12-1054</strain>
    </source>
</reference>
<dbReference type="OrthoDB" id="414175at2759"/>
<evidence type="ECO:0000256" key="3">
    <source>
        <dbReference type="ARBA" id="ARBA00006462"/>
    </source>
</evidence>
<evidence type="ECO:0000259" key="13">
    <source>
        <dbReference type="Pfam" id="PF02434"/>
    </source>
</evidence>
<comment type="similarity">
    <text evidence="3">Belongs to the glycosyltransferase 31 family. Beta3-Gal-T subfamily.</text>
</comment>
<evidence type="ECO:0000256" key="8">
    <source>
        <dbReference type="ARBA" id="ARBA00022741"/>
    </source>
</evidence>
<evidence type="ECO:0000256" key="7">
    <source>
        <dbReference type="ARBA" id="ARBA00022692"/>
    </source>
</evidence>
<comment type="caution">
    <text evidence="14">The sequence shown here is derived from an EMBL/GenBank/DDBJ whole genome shotgun (WGS) entry which is preliminary data.</text>
</comment>
<organism evidence="14 15">
    <name type="scientific">Protomyces lactucae-debilis</name>
    <dbReference type="NCBI Taxonomy" id="2754530"/>
    <lineage>
        <taxon>Eukaryota</taxon>
        <taxon>Fungi</taxon>
        <taxon>Dikarya</taxon>
        <taxon>Ascomycota</taxon>
        <taxon>Taphrinomycotina</taxon>
        <taxon>Taphrinomycetes</taxon>
        <taxon>Taphrinales</taxon>
        <taxon>Protomycetaceae</taxon>
        <taxon>Protomyces</taxon>
    </lineage>
</organism>